<dbReference type="SUPFAM" id="SSF51412">
    <property type="entry name" value="Inosine monophosphate dehydrogenase (IMPDH)"/>
    <property type="match status" value="1"/>
</dbReference>
<keyword evidence="4" id="KW-0285">Flavoprotein</keyword>
<reference evidence="8 9" key="1">
    <citation type="submission" date="2019-05" db="EMBL/GenBank/DDBJ databases">
        <authorList>
            <person name="Narsing Rao M.P."/>
            <person name="Li W.J."/>
        </authorList>
    </citation>
    <scope>NUCLEOTIDE SEQUENCE [LARGE SCALE GENOMIC DNA]</scope>
    <source>
        <strain evidence="8 9">SYSU_K30003</strain>
    </source>
</reference>
<keyword evidence="7 8" id="KW-0503">Monooxygenase</keyword>
<comment type="similarity">
    <text evidence="2">Belongs to the nitronate monooxygenase family. NMO class I subfamily.</text>
</comment>
<dbReference type="AlphaFoldDB" id="A0A5R9GIP6"/>
<accession>A0A5R9GIP6</accession>
<evidence type="ECO:0000313" key="9">
    <source>
        <dbReference type="Proteomes" id="UP000309676"/>
    </source>
</evidence>
<evidence type="ECO:0000313" key="8">
    <source>
        <dbReference type="EMBL" id="TLS52713.1"/>
    </source>
</evidence>
<sequence>MRLPIIVAPMFLVSSPRMVIESCRAGVIGAIPLLNARTPDICAEWLSEIQEALPTETWGVNIICHRGENPRFDDDLALIEAYRPPLVISSLGNPAAIVETVHRYGGKVYADVISEKHARKAAKAGVDGLILVCAGAGGHGGRLHPFAFVHAVKAFYEGTIVLAGAVSTGADIAAARVVGADYVYMGTRFLAADEGSASDAFKEMVMQSSIEDIVYTDAVTGVHANFLLPSLQASNIDIAAPGRGKADMAGMTEHKAWKAIFSAGQGVGAVRERQSVRDIVAQLTREYEEARQRI</sequence>
<protein>
    <recommendedName>
        <fullName evidence="3">Probable nitronate monooxygenase</fullName>
    </recommendedName>
</protein>
<keyword evidence="6" id="KW-0560">Oxidoreductase</keyword>
<organism evidence="8 9">
    <name type="scientific">Paenibacillus antri</name>
    <dbReference type="NCBI Taxonomy" id="2582848"/>
    <lineage>
        <taxon>Bacteria</taxon>
        <taxon>Bacillati</taxon>
        <taxon>Bacillota</taxon>
        <taxon>Bacilli</taxon>
        <taxon>Bacillales</taxon>
        <taxon>Paenibacillaceae</taxon>
        <taxon>Paenibacillus</taxon>
    </lineage>
</organism>
<gene>
    <name evidence="8" type="ORF">FE782_08780</name>
</gene>
<dbReference type="Proteomes" id="UP000309676">
    <property type="component" value="Unassembled WGS sequence"/>
</dbReference>
<comment type="function">
    <text evidence="1">Nitronate monooxygenase that uses molecular oxygen to catalyze the oxidative denitrification of alkyl nitronates. Acts on propionate 3-nitronate (P3N), the presumed physiological substrate. Probably functions in the detoxification of P3N, a metabolic poison produced by plants and fungi as a defense mechanism.</text>
</comment>
<name>A0A5R9GIP6_9BACL</name>
<dbReference type="PANTHER" id="PTHR42747:SF4">
    <property type="entry name" value="BLR1330 PROTEIN"/>
    <property type="match status" value="1"/>
</dbReference>
<dbReference type="RefSeq" id="WP_138193704.1">
    <property type="nucleotide sequence ID" value="NZ_VCIW01000004.1"/>
</dbReference>
<evidence type="ECO:0000256" key="1">
    <source>
        <dbReference type="ARBA" id="ARBA00003535"/>
    </source>
</evidence>
<dbReference type="PANTHER" id="PTHR42747">
    <property type="entry name" value="NITRONATE MONOOXYGENASE-RELATED"/>
    <property type="match status" value="1"/>
</dbReference>
<dbReference type="EMBL" id="VCIW01000004">
    <property type="protein sequence ID" value="TLS52713.1"/>
    <property type="molecule type" value="Genomic_DNA"/>
</dbReference>
<keyword evidence="5" id="KW-0288">FMN</keyword>
<comment type="caution">
    <text evidence="8">The sequence shown here is derived from an EMBL/GenBank/DDBJ whole genome shotgun (WGS) entry which is preliminary data.</text>
</comment>
<dbReference type="GO" id="GO:0018580">
    <property type="term" value="F:nitronate monooxygenase activity"/>
    <property type="evidence" value="ECO:0007669"/>
    <property type="project" value="InterPro"/>
</dbReference>
<evidence type="ECO:0000256" key="4">
    <source>
        <dbReference type="ARBA" id="ARBA00022630"/>
    </source>
</evidence>
<evidence type="ECO:0000256" key="3">
    <source>
        <dbReference type="ARBA" id="ARBA00013457"/>
    </source>
</evidence>
<evidence type="ECO:0000256" key="5">
    <source>
        <dbReference type="ARBA" id="ARBA00022643"/>
    </source>
</evidence>
<dbReference type="OrthoDB" id="9778912at2"/>
<dbReference type="Pfam" id="PF03060">
    <property type="entry name" value="NMO"/>
    <property type="match status" value="1"/>
</dbReference>
<proteinExistence type="inferred from homology"/>
<evidence type="ECO:0000256" key="7">
    <source>
        <dbReference type="ARBA" id="ARBA00023033"/>
    </source>
</evidence>
<dbReference type="InterPro" id="IPR013785">
    <property type="entry name" value="Aldolase_TIM"/>
</dbReference>
<dbReference type="CDD" id="cd04730">
    <property type="entry name" value="NPD_like"/>
    <property type="match status" value="1"/>
</dbReference>
<evidence type="ECO:0000256" key="2">
    <source>
        <dbReference type="ARBA" id="ARBA00009881"/>
    </source>
</evidence>
<dbReference type="InterPro" id="IPR004136">
    <property type="entry name" value="NMO"/>
</dbReference>
<dbReference type="Gene3D" id="3.20.20.70">
    <property type="entry name" value="Aldolase class I"/>
    <property type="match status" value="1"/>
</dbReference>
<keyword evidence="9" id="KW-1185">Reference proteome</keyword>
<evidence type="ECO:0000256" key="6">
    <source>
        <dbReference type="ARBA" id="ARBA00023002"/>
    </source>
</evidence>